<evidence type="ECO:0000256" key="7">
    <source>
        <dbReference type="ARBA" id="ARBA00022786"/>
    </source>
</evidence>
<keyword evidence="5" id="KW-0677">Repeat</keyword>
<evidence type="ECO:0000256" key="6">
    <source>
        <dbReference type="ARBA" id="ARBA00022771"/>
    </source>
</evidence>
<dbReference type="SMART" id="SM00647">
    <property type="entry name" value="IBR"/>
    <property type="match status" value="2"/>
</dbReference>
<evidence type="ECO:0000256" key="9">
    <source>
        <dbReference type="PROSITE-ProRule" id="PRU00175"/>
    </source>
</evidence>
<dbReference type="GO" id="GO:0016567">
    <property type="term" value="P:protein ubiquitination"/>
    <property type="evidence" value="ECO:0007669"/>
    <property type="project" value="InterPro"/>
</dbReference>
<keyword evidence="3" id="KW-0808">Transferase</keyword>
<feature type="domain" description="RING-type" evidence="10">
    <location>
        <begin position="383"/>
        <end position="421"/>
    </location>
</feature>
<keyword evidence="4" id="KW-0479">Metal-binding</keyword>
<dbReference type="InterPro" id="IPR002867">
    <property type="entry name" value="IBR_dom"/>
</dbReference>
<evidence type="ECO:0000313" key="13">
    <source>
        <dbReference type="Proteomes" id="UP000689195"/>
    </source>
</evidence>
<dbReference type="InterPro" id="IPR044066">
    <property type="entry name" value="TRIAD_supradom"/>
</dbReference>
<evidence type="ECO:0000256" key="5">
    <source>
        <dbReference type="ARBA" id="ARBA00022737"/>
    </source>
</evidence>
<comment type="catalytic activity">
    <reaction evidence="1">
        <text>[E2 ubiquitin-conjugating enzyme]-S-ubiquitinyl-L-cysteine + [acceptor protein]-L-lysine = [E2 ubiquitin-conjugating enzyme]-L-cysteine + [acceptor protein]-N(6)-ubiquitinyl-L-lysine.</text>
        <dbReference type="EC" id="2.3.2.31"/>
    </reaction>
</comment>
<feature type="domain" description="RING-type" evidence="11">
    <location>
        <begin position="240"/>
        <end position="433"/>
    </location>
</feature>
<evidence type="ECO:0000259" key="11">
    <source>
        <dbReference type="PROSITE" id="PS51873"/>
    </source>
</evidence>
<keyword evidence="7" id="KW-0833">Ubl conjugation pathway</keyword>
<keyword evidence="6 9" id="KW-0863">Zinc-finger</keyword>
<evidence type="ECO:0000259" key="10">
    <source>
        <dbReference type="PROSITE" id="PS50089"/>
    </source>
</evidence>
<evidence type="ECO:0000256" key="8">
    <source>
        <dbReference type="ARBA" id="ARBA00022833"/>
    </source>
</evidence>
<dbReference type="PANTHER" id="PTHR11685">
    <property type="entry name" value="RBR FAMILY RING FINGER AND IBR DOMAIN-CONTAINING"/>
    <property type="match status" value="1"/>
</dbReference>
<dbReference type="Proteomes" id="UP000689195">
    <property type="component" value="Unassembled WGS sequence"/>
</dbReference>
<keyword evidence="13" id="KW-1185">Reference proteome</keyword>
<evidence type="ECO:0000256" key="2">
    <source>
        <dbReference type="ARBA" id="ARBA00012251"/>
    </source>
</evidence>
<dbReference type="PROSITE" id="PS51873">
    <property type="entry name" value="TRIAD"/>
    <property type="match status" value="1"/>
</dbReference>
<evidence type="ECO:0000256" key="4">
    <source>
        <dbReference type="ARBA" id="ARBA00022723"/>
    </source>
</evidence>
<accession>A0A8S1T8Q2</accession>
<evidence type="ECO:0000313" key="12">
    <source>
        <dbReference type="EMBL" id="CAD8147002.1"/>
    </source>
</evidence>
<dbReference type="InterPro" id="IPR001841">
    <property type="entry name" value="Znf_RING"/>
</dbReference>
<dbReference type="CDD" id="cd20335">
    <property type="entry name" value="BRcat_RBR"/>
    <property type="match status" value="1"/>
</dbReference>
<comment type="caution">
    <text evidence="12">The sequence shown here is derived from an EMBL/GenBank/DDBJ whole genome shotgun (WGS) entry which is preliminary data.</text>
</comment>
<organism evidence="12 13">
    <name type="scientific">Paramecium pentaurelia</name>
    <dbReference type="NCBI Taxonomy" id="43138"/>
    <lineage>
        <taxon>Eukaryota</taxon>
        <taxon>Sar</taxon>
        <taxon>Alveolata</taxon>
        <taxon>Ciliophora</taxon>
        <taxon>Intramacronucleata</taxon>
        <taxon>Oligohymenophorea</taxon>
        <taxon>Peniculida</taxon>
        <taxon>Parameciidae</taxon>
        <taxon>Paramecium</taxon>
    </lineage>
</organism>
<evidence type="ECO:0000256" key="1">
    <source>
        <dbReference type="ARBA" id="ARBA00001798"/>
    </source>
</evidence>
<evidence type="ECO:0000256" key="3">
    <source>
        <dbReference type="ARBA" id="ARBA00022679"/>
    </source>
</evidence>
<dbReference type="Pfam" id="PF13639">
    <property type="entry name" value="zf-RING_2"/>
    <property type="match status" value="1"/>
</dbReference>
<dbReference type="InterPro" id="IPR031127">
    <property type="entry name" value="E3_UB_ligase_RBR"/>
</dbReference>
<sequence length="504" mass="59461">MKSVFDFGKYITQIRELPFVDEKSLLLDVVFLSYQAGASNNNSKILKKSFYFINYNHQAYYYQKMNIEELEQLYDSFINGNKNIDHQVPDVALELNSGFLQFQSSYIEGNGQISNEKATPIVQNKKIDKDEQNIKIKQEPNKKENKQRIIITEIPNIQQIDQCEKPIDPQIQNQKQNKNKIDQNNQKILEIPIPQIIEIKQFSVEQSKQIMKKQYEEYRRQEQFKSNCFQQSNQRSQIIGKTKCIICLENISSNQYLLTACSHIYHKDCLNNLIEAQTDLPIRCPNLQCRQEILREDLEQITSKQVMDKLDKFAFNQYLMSHPNIFQCPTQNCSGIYEIEGPIQVCMICQQIFCTKCKKLFHEGICGEQSFVDLARRQLYKQCSLCNRWIEKTYGCNHISCPCGHEFCYECGKQWVKGMECRCIEIQQNQQIEPQQEIQQQQVYQQNPLQQNQTHSQNNQTYVQHARNIFETVQTFFKTNQAQFLNTDDLFKNFGLSYITRIKR</sequence>
<dbReference type="PROSITE" id="PS50089">
    <property type="entry name" value="ZF_RING_2"/>
    <property type="match status" value="2"/>
</dbReference>
<name>A0A8S1T8Q2_9CILI</name>
<dbReference type="EC" id="2.3.2.31" evidence="2"/>
<dbReference type="FunFam" id="3.30.40.10:FF:000893">
    <property type="entry name" value="RBR-type E3 ubiquitin transferase"/>
    <property type="match status" value="1"/>
</dbReference>
<dbReference type="SMART" id="SM00184">
    <property type="entry name" value="RING"/>
    <property type="match status" value="2"/>
</dbReference>
<gene>
    <name evidence="12" type="ORF">PPENT_87.1.T0160159</name>
</gene>
<dbReference type="CDD" id="cd22584">
    <property type="entry name" value="Rcat_RBR_unk"/>
    <property type="match status" value="1"/>
</dbReference>
<dbReference type="Pfam" id="PF01485">
    <property type="entry name" value="IBR"/>
    <property type="match status" value="2"/>
</dbReference>
<dbReference type="GO" id="GO:0061630">
    <property type="term" value="F:ubiquitin protein ligase activity"/>
    <property type="evidence" value="ECO:0007669"/>
    <property type="project" value="UniProtKB-EC"/>
</dbReference>
<dbReference type="GO" id="GO:0008270">
    <property type="term" value="F:zinc ion binding"/>
    <property type="evidence" value="ECO:0007669"/>
    <property type="project" value="UniProtKB-KW"/>
</dbReference>
<reference evidence="12" key="1">
    <citation type="submission" date="2021-01" db="EMBL/GenBank/DDBJ databases">
        <authorList>
            <consortium name="Genoscope - CEA"/>
            <person name="William W."/>
        </authorList>
    </citation>
    <scope>NUCLEOTIDE SEQUENCE</scope>
</reference>
<proteinExistence type="predicted"/>
<dbReference type="AlphaFoldDB" id="A0A8S1T8Q2"/>
<keyword evidence="8" id="KW-0862">Zinc</keyword>
<dbReference type="EMBL" id="CAJJDO010000016">
    <property type="protein sequence ID" value="CAD8147002.1"/>
    <property type="molecule type" value="Genomic_DNA"/>
</dbReference>
<feature type="domain" description="RING-type" evidence="10">
    <location>
        <begin position="244"/>
        <end position="285"/>
    </location>
</feature>
<protein>
    <recommendedName>
        <fullName evidence="2">RBR-type E3 ubiquitin transferase</fullName>
        <ecNumber evidence="2">2.3.2.31</ecNumber>
    </recommendedName>
</protein>
<dbReference type="OrthoDB" id="10009520at2759"/>